<sequence>MNLRQLVARIQGTATPVTEASVRAVLVKVTPAPTTLSERRAVLGVLKKYAEIDVFKKLHDPSHFVSITSQPRMADTLIAKSPLEFDLAARPNRTLPTPLNSIARPDASPHKTFRVKITEHSHYPHKTRIRENPTYGRWLEHLQRLQIIEQTRERRSKAPDPAQDQGQDDDDADLGALLHDHSLPRAALRAIVPQGMAQEGLADWESAMQLSEGAEPATWLRVQRDFYGARQTKRARNAVVFESLVEGYERGQMRGGREGEDERGLGD</sequence>
<reference evidence="2" key="2">
    <citation type="submission" date="2023-05" db="EMBL/GenBank/DDBJ databases">
        <authorList>
            <consortium name="Lawrence Berkeley National Laboratory"/>
            <person name="Steindorff A."/>
            <person name="Hensen N."/>
            <person name="Bonometti L."/>
            <person name="Westerberg I."/>
            <person name="Brannstrom I.O."/>
            <person name="Guillou S."/>
            <person name="Cros-Aarteil S."/>
            <person name="Calhoun S."/>
            <person name="Haridas S."/>
            <person name="Kuo A."/>
            <person name="Mondo S."/>
            <person name="Pangilinan J."/>
            <person name="Riley R."/>
            <person name="Labutti K."/>
            <person name="Andreopoulos B."/>
            <person name="Lipzen A."/>
            <person name="Chen C."/>
            <person name="Yanf M."/>
            <person name="Daum C."/>
            <person name="Ng V."/>
            <person name="Clum A."/>
            <person name="Ohm R."/>
            <person name="Martin F."/>
            <person name="Silar P."/>
            <person name="Natvig D."/>
            <person name="Lalanne C."/>
            <person name="Gautier V."/>
            <person name="Ament-Velasquez S.L."/>
            <person name="Kruys A."/>
            <person name="Hutchinson M.I."/>
            <person name="Powell A.J."/>
            <person name="Barry K."/>
            <person name="Miller A.N."/>
            <person name="Grigoriev I.V."/>
            <person name="Debuchy R."/>
            <person name="Gladieux P."/>
            <person name="Thoren M.H."/>
            <person name="Johannesson H."/>
        </authorList>
    </citation>
    <scope>NUCLEOTIDE SEQUENCE</scope>
    <source>
        <strain evidence="2">CBS 141.50</strain>
    </source>
</reference>
<dbReference type="Proteomes" id="UP001302676">
    <property type="component" value="Unassembled WGS sequence"/>
</dbReference>
<accession>A0AAN6V3M7</accession>
<proteinExistence type="predicted"/>
<comment type="caution">
    <text evidence="2">The sequence shown here is derived from an EMBL/GenBank/DDBJ whole genome shotgun (WGS) entry which is preliminary data.</text>
</comment>
<dbReference type="EMBL" id="MU853579">
    <property type="protein sequence ID" value="KAK4144207.1"/>
    <property type="molecule type" value="Genomic_DNA"/>
</dbReference>
<keyword evidence="3" id="KW-1185">Reference proteome</keyword>
<protein>
    <submittedName>
        <fullName evidence="2">Uncharacterized protein</fullName>
    </submittedName>
</protein>
<dbReference type="GeneID" id="87817140"/>
<reference evidence="2" key="1">
    <citation type="journal article" date="2023" name="Mol. Phylogenet. Evol.">
        <title>Genome-scale phylogeny and comparative genomics of the fungal order Sordariales.</title>
        <authorList>
            <person name="Hensen N."/>
            <person name="Bonometti L."/>
            <person name="Westerberg I."/>
            <person name="Brannstrom I.O."/>
            <person name="Guillou S."/>
            <person name="Cros-Aarteil S."/>
            <person name="Calhoun S."/>
            <person name="Haridas S."/>
            <person name="Kuo A."/>
            <person name="Mondo S."/>
            <person name="Pangilinan J."/>
            <person name="Riley R."/>
            <person name="LaButti K."/>
            <person name="Andreopoulos B."/>
            <person name="Lipzen A."/>
            <person name="Chen C."/>
            <person name="Yan M."/>
            <person name="Daum C."/>
            <person name="Ng V."/>
            <person name="Clum A."/>
            <person name="Steindorff A."/>
            <person name="Ohm R.A."/>
            <person name="Martin F."/>
            <person name="Silar P."/>
            <person name="Natvig D.O."/>
            <person name="Lalanne C."/>
            <person name="Gautier V."/>
            <person name="Ament-Velasquez S.L."/>
            <person name="Kruys A."/>
            <person name="Hutchinson M.I."/>
            <person name="Powell A.J."/>
            <person name="Barry K."/>
            <person name="Miller A.N."/>
            <person name="Grigoriev I.V."/>
            <person name="Debuchy R."/>
            <person name="Gladieux P."/>
            <person name="Hiltunen Thoren M."/>
            <person name="Johannesson H."/>
        </authorList>
    </citation>
    <scope>NUCLEOTIDE SEQUENCE</scope>
    <source>
        <strain evidence="2">CBS 141.50</strain>
    </source>
</reference>
<evidence type="ECO:0000313" key="2">
    <source>
        <dbReference type="EMBL" id="KAK4144207.1"/>
    </source>
</evidence>
<evidence type="ECO:0000313" key="3">
    <source>
        <dbReference type="Proteomes" id="UP001302676"/>
    </source>
</evidence>
<gene>
    <name evidence="2" type="ORF">C8A04DRAFT_28109</name>
</gene>
<dbReference type="AlphaFoldDB" id="A0AAN6V3M7"/>
<name>A0AAN6V3M7_9PEZI</name>
<dbReference type="RefSeq" id="XP_062637578.1">
    <property type="nucleotide sequence ID" value="XM_062780527.1"/>
</dbReference>
<evidence type="ECO:0000256" key="1">
    <source>
        <dbReference type="SAM" id="MobiDB-lite"/>
    </source>
</evidence>
<feature type="region of interest" description="Disordered" evidence="1">
    <location>
        <begin position="151"/>
        <end position="175"/>
    </location>
</feature>
<organism evidence="2 3">
    <name type="scientific">Dichotomopilus funicola</name>
    <dbReference type="NCBI Taxonomy" id="1934379"/>
    <lineage>
        <taxon>Eukaryota</taxon>
        <taxon>Fungi</taxon>
        <taxon>Dikarya</taxon>
        <taxon>Ascomycota</taxon>
        <taxon>Pezizomycotina</taxon>
        <taxon>Sordariomycetes</taxon>
        <taxon>Sordariomycetidae</taxon>
        <taxon>Sordariales</taxon>
        <taxon>Chaetomiaceae</taxon>
        <taxon>Dichotomopilus</taxon>
    </lineage>
</organism>